<evidence type="ECO:0000313" key="1">
    <source>
        <dbReference type="EMBL" id="ODQ69980.1"/>
    </source>
</evidence>
<dbReference type="Proteomes" id="UP000094385">
    <property type="component" value="Unassembled WGS sequence"/>
</dbReference>
<sequence length="100" mass="11549">MEGSSNCVGSAPVVQSSNYLEELKSLQLLPSEDPEAKEEKPERLWELLQIMQWAVGESPSNPRMQHDLGEFIRKRDVFLVRYKRSTRSPWALHVQPTAKR</sequence>
<organism evidence="1 2">
    <name type="scientific">Lipomyces starkeyi NRRL Y-11557</name>
    <dbReference type="NCBI Taxonomy" id="675824"/>
    <lineage>
        <taxon>Eukaryota</taxon>
        <taxon>Fungi</taxon>
        <taxon>Dikarya</taxon>
        <taxon>Ascomycota</taxon>
        <taxon>Saccharomycotina</taxon>
        <taxon>Lipomycetes</taxon>
        <taxon>Lipomycetales</taxon>
        <taxon>Lipomycetaceae</taxon>
        <taxon>Lipomyces</taxon>
    </lineage>
</organism>
<evidence type="ECO:0000313" key="2">
    <source>
        <dbReference type="Proteomes" id="UP000094385"/>
    </source>
</evidence>
<dbReference type="AlphaFoldDB" id="A0A1E3PXD7"/>
<keyword evidence="2" id="KW-1185">Reference proteome</keyword>
<dbReference type="EMBL" id="KV454301">
    <property type="protein sequence ID" value="ODQ69980.1"/>
    <property type="molecule type" value="Genomic_DNA"/>
</dbReference>
<name>A0A1E3PXD7_LIPST</name>
<gene>
    <name evidence="1" type="ORF">LIPSTDRAFT_6088</name>
</gene>
<reference evidence="1 2" key="1">
    <citation type="journal article" date="2016" name="Proc. Natl. Acad. Sci. U.S.A.">
        <title>Comparative genomics of biotechnologically important yeasts.</title>
        <authorList>
            <person name="Riley R."/>
            <person name="Haridas S."/>
            <person name="Wolfe K.H."/>
            <person name="Lopes M.R."/>
            <person name="Hittinger C.T."/>
            <person name="Goeker M."/>
            <person name="Salamov A.A."/>
            <person name="Wisecaver J.H."/>
            <person name="Long T.M."/>
            <person name="Calvey C.H."/>
            <person name="Aerts A.L."/>
            <person name="Barry K.W."/>
            <person name="Choi C."/>
            <person name="Clum A."/>
            <person name="Coughlan A.Y."/>
            <person name="Deshpande S."/>
            <person name="Douglass A.P."/>
            <person name="Hanson S.J."/>
            <person name="Klenk H.-P."/>
            <person name="LaButti K.M."/>
            <person name="Lapidus A."/>
            <person name="Lindquist E.A."/>
            <person name="Lipzen A.M."/>
            <person name="Meier-Kolthoff J.P."/>
            <person name="Ohm R.A."/>
            <person name="Otillar R.P."/>
            <person name="Pangilinan J.L."/>
            <person name="Peng Y."/>
            <person name="Rokas A."/>
            <person name="Rosa C.A."/>
            <person name="Scheuner C."/>
            <person name="Sibirny A.A."/>
            <person name="Slot J.C."/>
            <person name="Stielow J.B."/>
            <person name="Sun H."/>
            <person name="Kurtzman C.P."/>
            <person name="Blackwell M."/>
            <person name="Grigoriev I.V."/>
            <person name="Jeffries T.W."/>
        </authorList>
    </citation>
    <scope>NUCLEOTIDE SEQUENCE [LARGE SCALE GENOMIC DNA]</scope>
    <source>
        <strain evidence="1 2">NRRL Y-11557</strain>
    </source>
</reference>
<protein>
    <submittedName>
        <fullName evidence="1">Uncharacterized protein</fullName>
    </submittedName>
</protein>
<proteinExistence type="predicted"/>
<accession>A0A1E3PXD7</accession>